<feature type="transmembrane region" description="Helical" evidence="9">
    <location>
        <begin position="59"/>
        <end position="77"/>
    </location>
</feature>
<keyword evidence="8 9" id="KW-0012">Acyltransferase</keyword>
<comment type="similarity">
    <text evidence="2 9">Belongs to the CN hydrolase family. Apolipoprotein N-acyltransferase subfamily.</text>
</comment>
<sequence>MRDEFWIGPRWRRWVVGLSLGVVAALGQAPVGWPLATLLAFSAVFWLAVAAPNRRRAAVFGWLFATGHFLLALSWIVEPFLVDIARHGWMAPFALFFMAGGLALFWAAAFAAGLGGGALGLAAALGLAELGRAYLLTGFPWAQPGHGWIDTPVAQLAQIGGALGLTALTLGIASLPALRLSRPLRIASAAGALAVVWLGGMALDRSAPVPAADAPVVRIVQPNAPQDEKWVPGRAEMFFDRALGFTAEGAAPDLVVWPETSVPWFLSEAAPELALIAEAARGAPAIVGIQRSEWPRFWNSLAVVAPDGSVADVYDKSHLVPFGEYVPFAGLLGRFGIHGLAANEGGGFTAGPGGRTVEIPGLGPALPLICYEGIFAEEVRAVSPRAGLMVLITNDAWFGEVSGPYQHLVQARFRSIEMGLPMVRAANTGVSAVIDARGGLVTAIPLGEAGWRDAPLPSALAPPLYARLGDLPLLGLLLLGFAATLVRVRRRHD</sequence>
<keyword evidence="4 9" id="KW-0808">Transferase</keyword>
<proteinExistence type="inferred from homology"/>
<dbReference type="PANTHER" id="PTHR38686:SF1">
    <property type="entry name" value="APOLIPOPROTEIN N-ACYLTRANSFERASE"/>
    <property type="match status" value="1"/>
</dbReference>
<dbReference type="Proteomes" id="UP000268016">
    <property type="component" value="Unassembled WGS sequence"/>
</dbReference>
<name>A0A3N2R8B3_9RHOB</name>
<feature type="transmembrane region" description="Helical" evidence="9">
    <location>
        <begin position="184"/>
        <end position="203"/>
    </location>
</feature>
<evidence type="ECO:0000256" key="6">
    <source>
        <dbReference type="ARBA" id="ARBA00022989"/>
    </source>
</evidence>
<dbReference type="InterPro" id="IPR045378">
    <property type="entry name" value="LNT_N"/>
</dbReference>
<evidence type="ECO:0000256" key="3">
    <source>
        <dbReference type="ARBA" id="ARBA00022475"/>
    </source>
</evidence>
<dbReference type="CDD" id="cd07571">
    <property type="entry name" value="ALP_N-acyl_transferase"/>
    <property type="match status" value="1"/>
</dbReference>
<dbReference type="InterPro" id="IPR036526">
    <property type="entry name" value="C-N_Hydrolase_sf"/>
</dbReference>
<feature type="transmembrane region" description="Helical" evidence="9">
    <location>
        <begin position="35"/>
        <end position="52"/>
    </location>
</feature>
<dbReference type="InterPro" id="IPR003010">
    <property type="entry name" value="C-N_Hydrolase"/>
</dbReference>
<keyword evidence="7 9" id="KW-0472">Membrane</keyword>
<dbReference type="InterPro" id="IPR004563">
    <property type="entry name" value="Apolipo_AcylTrfase"/>
</dbReference>
<evidence type="ECO:0000256" key="2">
    <source>
        <dbReference type="ARBA" id="ARBA00010065"/>
    </source>
</evidence>
<comment type="subcellular location">
    <subcellularLocation>
        <location evidence="1 9">Cell membrane</location>
        <topology evidence="1 9">Multi-pass membrane protein</topology>
    </subcellularLocation>
</comment>
<evidence type="ECO:0000259" key="10">
    <source>
        <dbReference type="PROSITE" id="PS50263"/>
    </source>
</evidence>
<comment type="catalytic activity">
    <reaction evidence="9">
        <text>N-terminal S-1,2-diacyl-sn-glyceryl-L-cysteinyl-[lipoprotein] + a glycerophospholipid = N-acyl-S-1,2-diacyl-sn-glyceryl-L-cysteinyl-[lipoprotein] + a 2-acyl-sn-glycero-3-phospholipid + H(+)</text>
        <dbReference type="Rhea" id="RHEA:48228"/>
        <dbReference type="Rhea" id="RHEA-COMP:14681"/>
        <dbReference type="Rhea" id="RHEA-COMP:14684"/>
        <dbReference type="ChEBI" id="CHEBI:15378"/>
        <dbReference type="ChEBI" id="CHEBI:136912"/>
        <dbReference type="ChEBI" id="CHEBI:140656"/>
        <dbReference type="ChEBI" id="CHEBI:140657"/>
        <dbReference type="ChEBI" id="CHEBI:140660"/>
        <dbReference type="EC" id="2.3.1.269"/>
    </reaction>
</comment>
<dbReference type="EMBL" id="RDRB01000002">
    <property type="protein sequence ID" value="ROU03566.1"/>
    <property type="molecule type" value="Genomic_DNA"/>
</dbReference>
<feature type="domain" description="CN hydrolase" evidence="10">
    <location>
        <begin position="220"/>
        <end position="458"/>
    </location>
</feature>
<comment type="pathway">
    <text evidence="9">Protein modification; lipoprotein biosynthesis (N-acyl transfer).</text>
</comment>
<dbReference type="GO" id="GO:0005886">
    <property type="term" value="C:plasma membrane"/>
    <property type="evidence" value="ECO:0007669"/>
    <property type="project" value="UniProtKB-SubCell"/>
</dbReference>
<dbReference type="NCBIfam" id="TIGR00546">
    <property type="entry name" value="lnt"/>
    <property type="match status" value="1"/>
</dbReference>
<evidence type="ECO:0000256" key="8">
    <source>
        <dbReference type="ARBA" id="ARBA00023315"/>
    </source>
</evidence>
<keyword evidence="11" id="KW-0449">Lipoprotein</keyword>
<dbReference type="EC" id="2.3.1.269" evidence="9"/>
<comment type="function">
    <text evidence="9">Catalyzes the phospholipid dependent N-acylation of the N-terminal cysteine of apolipoprotein, the last step in lipoprotein maturation.</text>
</comment>
<evidence type="ECO:0000256" key="5">
    <source>
        <dbReference type="ARBA" id="ARBA00022692"/>
    </source>
</evidence>
<dbReference type="Pfam" id="PF00795">
    <property type="entry name" value="CN_hydrolase"/>
    <property type="match status" value="1"/>
</dbReference>
<comment type="caution">
    <text evidence="11">The sequence shown here is derived from an EMBL/GenBank/DDBJ whole genome shotgun (WGS) entry which is preliminary data.</text>
</comment>
<dbReference type="UniPathway" id="UPA00666"/>
<dbReference type="SUPFAM" id="SSF56317">
    <property type="entry name" value="Carbon-nitrogen hydrolase"/>
    <property type="match status" value="1"/>
</dbReference>
<evidence type="ECO:0000256" key="4">
    <source>
        <dbReference type="ARBA" id="ARBA00022679"/>
    </source>
</evidence>
<keyword evidence="5 9" id="KW-0812">Transmembrane</keyword>
<gene>
    <name evidence="9 11" type="primary">lnt</name>
    <name evidence="11" type="ORF">EAT49_04530</name>
</gene>
<dbReference type="AlphaFoldDB" id="A0A3N2R8B3"/>
<feature type="transmembrane region" description="Helical" evidence="9">
    <location>
        <begin position="471"/>
        <end position="488"/>
    </location>
</feature>
<accession>A0A3N2R8B3</accession>
<dbReference type="HAMAP" id="MF_01148">
    <property type="entry name" value="Lnt"/>
    <property type="match status" value="1"/>
</dbReference>
<keyword evidence="12" id="KW-1185">Reference proteome</keyword>
<feature type="transmembrane region" description="Helical" evidence="9">
    <location>
        <begin position="118"/>
        <end position="136"/>
    </location>
</feature>
<evidence type="ECO:0000313" key="12">
    <source>
        <dbReference type="Proteomes" id="UP000268016"/>
    </source>
</evidence>
<dbReference type="RefSeq" id="WP_123641101.1">
    <property type="nucleotide sequence ID" value="NZ_ML119082.1"/>
</dbReference>
<evidence type="ECO:0000313" key="11">
    <source>
        <dbReference type="EMBL" id="ROU03566.1"/>
    </source>
</evidence>
<dbReference type="GO" id="GO:0042158">
    <property type="term" value="P:lipoprotein biosynthetic process"/>
    <property type="evidence" value="ECO:0007669"/>
    <property type="project" value="UniProtKB-UniRule"/>
</dbReference>
<dbReference type="PANTHER" id="PTHR38686">
    <property type="entry name" value="APOLIPOPROTEIN N-ACYLTRANSFERASE"/>
    <property type="match status" value="1"/>
</dbReference>
<evidence type="ECO:0000256" key="7">
    <source>
        <dbReference type="ARBA" id="ARBA00023136"/>
    </source>
</evidence>
<feature type="transmembrane region" description="Helical" evidence="9">
    <location>
        <begin position="89"/>
        <end position="111"/>
    </location>
</feature>
<dbReference type="OrthoDB" id="9804277at2"/>
<dbReference type="Pfam" id="PF20154">
    <property type="entry name" value="LNT_N"/>
    <property type="match status" value="1"/>
</dbReference>
<keyword evidence="6 9" id="KW-1133">Transmembrane helix</keyword>
<protein>
    <recommendedName>
        <fullName evidence="9">Apolipoprotein N-acyltransferase</fullName>
        <shortName evidence="9">ALP N-acyltransferase</shortName>
        <ecNumber evidence="9">2.3.1.269</ecNumber>
    </recommendedName>
</protein>
<evidence type="ECO:0000256" key="9">
    <source>
        <dbReference type="HAMAP-Rule" id="MF_01148"/>
    </source>
</evidence>
<feature type="transmembrane region" description="Helical" evidence="9">
    <location>
        <begin position="156"/>
        <end position="177"/>
    </location>
</feature>
<dbReference type="GO" id="GO:0016410">
    <property type="term" value="F:N-acyltransferase activity"/>
    <property type="evidence" value="ECO:0007669"/>
    <property type="project" value="UniProtKB-UniRule"/>
</dbReference>
<evidence type="ECO:0000256" key="1">
    <source>
        <dbReference type="ARBA" id="ARBA00004651"/>
    </source>
</evidence>
<reference evidence="11 12" key="1">
    <citation type="submission" date="2018-10" db="EMBL/GenBank/DDBJ databases">
        <title>Histidinibacterium lentulum gen. nov., sp. nov., a marine bacterium from the culture broth of Picochlorum sp. 122.</title>
        <authorList>
            <person name="Wang G."/>
        </authorList>
    </citation>
    <scope>NUCLEOTIDE SEQUENCE [LARGE SCALE GENOMIC DNA]</scope>
    <source>
        <strain evidence="11 12">B17</strain>
    </source>
</reference>
<dbReference type="PROSITE" id="PS50263">
    <property type="entry name" value="CN_HYDROLASE"/>
    <property type="match status" value="1"/>
</dbReference>
<keyword evidence="3 9" id="KW-1003">Cell membrane</keyword>
<dbReference type="Gene3D" id="3.60.110.10">
    <property type="entry name" value="Carbon-nitrogen hydrolase"/>
    <property type="match status" value="1"/>
</dbReference>
<organism evidence="11 12">
    <name type="scientific">Histidinibacterium lentulum</name>
    <dbReference type="NCBI Taxonomy" id="2480588"/>
    <lineage>
        <taxon>Bacteria</taxon>
        <taxon>Pseudomonadati</taxon>
        <taxon>Pseudomonadota</taxon>
        <taxon>Alphaproteobacteria</taxon>
        <taxon>Rhodobacterales</taxon>
        <taxon>Paracoccaceae</taxon>
        <taxon>Histidinibacterium</taxon>
    </lineage>
</organism>